<dbReference type="InterPro" id="IPR036291">
    <property type="entry name" value="NAD(P)-bd_dom_sf"/>
</dbReference>
<dbReference type="STRING" id="497965.Cyan7822_0090"/>
<accession>E0UHK1</accession>
<dbReference type="SUPFAM" id="SSF51735">
    <property type="entry name" value="NAD(P)-binding Rossmann-fold domains"/>
    <property type="match status" value="1"/>
</dbReference>
<dbReference type="InterPro" id="IPR000683">
    <property type="entry name" value="Gfo/Idh/MocA-like_OxRdtase_N"/>
</dbReference>
<dbReference type="RefSeq" id="WP_013320252.1">
    <property type="nucleotide sequence ID" value="NC_014501.1"/>
</dbReference>
<dbReference type="PANTHER" id="PTHR43377">
    <property type="entry name" value="BILIVERDIN REDUCTASE A"/>
    <property type="match status" value="1"/>
</dbReference>
<dbReference type="PANTHER" id="PTHR43377:SF10">
    <property type="entry name" value="BILIVERDIN REDUCTASE"/>
    <property type="match status" value="1"/>
</dbReference>
<dbReference type="GO" id="GO:0000166">
    <property type="term" value="F:nucleotide binding"/>
    <property type="evidence" value="ECO:0007669"/>
    <property type="project" value="InterPro"/>
</dbReference>
<dbReference type="Gene3D" id="3.40.50.720">
    <property type="entry name" value="NAD(P)-binding Rossmann-like Domain"/>
    <property type="match status" value="1"/>
</dbReference>
<organism evidence="4 5">
    <name type="scientific">Gloeothece verrucosa (strain PCC 7822)</name>
    <name type="common">Cyanothece sp. (strain PCC 7822)</name>
    <dbReference type="NCBI Taxonomy" id="497965"/>
    <lineage>
        <taxon>Bacteria</taxon>
        <taxon>Bacillati</taxon>
        <taxon>Cyanobacteriota</taxon>
        <taxon>Cyanophyceae</taxon>
        <taxon>Oscillatoriophycideae</taxon>
        <taxon>Chroococcales</taxon>
        <taxon>Aphanothecaceae</taxon>
        <taxon>Gloeothece</taxon>
        <taxon>Gloeothece verrucosa</taxon>
    </lineage>
</organism>
<dbReference type="EMBL" id="CP002198">
    <property type="protein sequence ID" value="ADN12142.1"/>
    <property type="molecule type" value="Genomic_DNA"/>
</dbReference>
<evidence type="ECO:0000256" key="1">
    <source>
        <dbReference type="ARBA" id="ARBA00010928"/>
    </source>
</evidence>
<keyword evidence="5" id="KW-1185">Reference proteome</keyword>
<dbReference type="Pfam" id="PF02894">
    <property type="entry name" value="GFO_IDH_MocA_C"/>
    <property type="match status" value="1"/>
</dbReference>
<dbReference type="HOGENOM" id="CLU_023194_1_3_3"/>
<protein>
    <submittedName>
        <fullName evidence="4">Oxidoreductase domain protein</fullName>
    </submittedName>
</protein>
<dbReference type="Gene3D" id="3.30.360.10">
    <property type="entry name" value="Dihydrodipicolinate Reductase, domain 2"/>
    <property type="match status" value="1"/>
</dbReference>
<evidence type="ECO:0000313" key="5">
    <source>
        <dbReference type="Proteomes" id="UP000008206"/>
    </source>
</evidence>
<gene>
    <name evidence="4" type="ordered locus">Cyan7822_0090</name>
</gene>
<dbReference type="Proteomes" id="UP000008206">
    <property type="component" value="Chromosome"/>
</dbReference>
<dbReference type="InterPro" id="IPR051450">
    <property type="entry name" value="Gfo/Idh/MocA_Oxidoreductases"/>
</dbReference>
<comment type="similarity">
    <text evidence="1">Belongs to the Gfo/Idh/MocA family.</text>
</comment>
<feature type="domain" description="Gfo/Idh/MocA-like oxidoreductase C-terminal" evidence="3">
    <location>
        <begin position="140"/>
        <end position="322"/>
    </location>
</feature>
<dbReference type="OrthoDB" id="455005at2"/>
<dbReference type="KEGG" id="cyj:Cyan7822_0090"/>
<evidence type="ECO:0000259" key="3">
    <source>
        <dbReference type="Pfam" id="PF02894"/>
    </source>
</evidence>
<sequence length="325" mass="36465">MTKIKVGIVGTGYTAKRRAEALQQDERGSLKFVTGHSPENLAFFCQTYQIKSLNSWQELVTHPEIDLVIVCTINCDHGKIVRAALEAGKHVVTEYPLSLSVSEAEDLMALSQQLGKLLHVEHIESLGGLHQAMRQHLPHIGNIFYGRYSTLSPQKPVKRSWNYHKTLFGFPLMAALSRIHRFTDLFGTVISVSCVNRYWDVPDTEYFTACLCNARLQFANGFIGDIIYGKGESFSKSDRTFELQGDQGVLWFQGEQGTLIQNETVIPIEVGSRRGLFAKDTQMVLDFLLEKKPLYISPQQSVYALKVADAAFRAAQTGQTITMIE</sequence>
<name>E0UHK1_GLOV7</name>
<dbReference type="eggNOG" id="COG0673">
    <property type="taxonomic scope" value="Bacteria"/>
</dbReference>
<reference evidence="5" key="1">
    <citation type="journal article" date="2011" name="MBio">
        <title>Novel metabolic attributes of the genus Cyanothece, comprising a group of unicellular nitrogen-fixing Cyanobacteria.</title>
        <authorList>
            <person name="Bandyopadhyay A."/>
            <person name="Elvitigala T."/>
            <person name="Welsh E."/>
            <person name="Stockel J."/>
            <person name="Liberton M."/>
            <person name="Min H."/>
            <person name="Sherman L.A."/>
            <person name="Pakrasi H.B."/>
        </authorList>
    </citation>
    <scope>NUCLEOTIDE SEQUENCE [LARGE SCALE GENOMIC DNA]</scope>
    <source>
        <strain evidence="5">PCC 7822</strain>
    </source>
</reference>
<evidence type="ECO:0000313" key="4">
    <source>
        <dbReference type="EMBL" id="ADN12142.1"/>
    </source>
</evidence>
<dbReference type="InterPro" id="IPR004104">
    <property type="entry name" value="Gfo/Idh/MocA-like_OxRdtase_C"/>
</dbReference>
<dbReference type="Pfam" id="PF01408">
    <property type="entry name" value="GFO_IDH_MocA"/>
    <property type="match status" value="1"/>
</dbReference>
<feature type="domain" description="Gfo/Idh/MocA-like oxidoreductase N-terminal" evidence="2">
    <location>
        <begin position="4"/>
        <end position="122"/>
    </location>
</feature>
<dbReference type="AlphaFoldDB" id="E0UHK1"/>
<proteinExistence type="inferred from homology"/>
<evidence type="ECO:0000259" key="2">
    <source>
        <dbReference type="Pfam" id="PF01408"/>
    </source>
</evidence>